<keyword evidence="1" id="KW-1133">Transmembrane helix</keyword>
<organism evidence="2">
    <name type="scientific">Rhizophora mucronata</name>
    <name type="common">Asiatic mangrove</name>
    <dbReference type="NCBI Taxonomy" id="61149"/>
    <lineage>
        <taxon>Eukaryota</taxon>
        <taxon>Viridiplantae</taxon>
        <taxon>Streptophyta</taxon>
        <taxon>Embryophyta</taxon>
        <taxon>Tracheophyta</taxon>
        <taxon>Spermatophyta</taxon>
        <taxon>Magnoliopsida</taxon>
        <taxon>eudicotyledons</taxon>
        <taxon>Gunneridae</taxon>
        <taxon>Pentapetalae</taxon>
        <taxon>rosids</taxon>
        <taxon>fabids</taxon>
        <taxon>Malpighiales</taxon>
        <taxon>Rhizophoraceae</taxon>
        <taxon>Rhizophora</taxon>
    </lineage>
</organism>
<accession>A0A2P2KDP3</accession>
<evidence type="ECO:0000256" key="1">
    <source>
        <dbReference type="SAM" id="Phobius"/>
    </source>
</evidence>
<proteinExistence type="predicted"/>
<feature type="transmembrane region" description="Helical" evidence="1">
    <location>
        <begin position="12"/>
        <end position="37"/>
    </location>
</feature>
<dbReference type="AlphaFoldDB" id="A0A2P2KDP3"/>
<keyword evidence="1" id="KW-0472">Membrane</keyword>
<evidence type="ECO:0000313" key="2">
    <source>
        <dbReference type="EMBL" id="MBX03838.1"/>
    </source>
</evidence>
<name>A0A2P2KDP3_RHIMU</name>
<sequence>MTADWLGTVFRAISMILVQWILLVIWGGNLLFTHLFLECLIHQEYSHGLQMALVMVSMLCSSTGLNHSVLSIGKLCTHLW</sequence>
<dbReference type="EMBL" id="GGEC01023354">
    <property type="protein sequence ID" value="MBX03838.1"/>
    <property type="molecule type" value="Transcribed_RNA"/>
</dbReference>
<reference evidence="2" key="1">
    <citation type="submission" date="2018-02" db="EMBL/GenBank/DDBJ databases">
        <title>Rhizophora mucronata_Transcriptome.</title>
        <authorList>
            <person name="Meera S.P."/>
            <person name="Sreeshan A."/>
            <person name="Augustine A."/>
        </authorList>
    </citation>
    <scope>NUCLEOTIDE SEQUENCE</scope>
    <source>
        <tissue evidence="2">Leaf</tissue>
    </source>
</reference>
<keyword evidence="1" id="KW-0812">Transmembrane</keyword>
<protein>
    <submittedName>
        <fullName evidence="2">Uncharacterized protein</fullName>
    </submittedName>
</protein>